<evidence type="ECO:0000256" key="13">
    <source>
        <dbReference type="SAM" id="SignalP"/>
    </source>
</evidence>
<evidence type="ECO:0000313" key="15">
    <source>
        <dbReference type="Ensembl" id="ENSOGAP00000012336.2"/>
    </source>
</evidence>
<dbReference type="Pfam" id="PF00026">
    <property type="entry name" value="Asp"/>
    <property type="match status" value="1"/>
</dbReference>
<protein>
    <recommendedName>
        <fullName evidence="14">Peptidase A1 domain-containing protein</fullName>
    </recommendedName>
</protein>
<feature type="active site" evidence="10">
    <location>
        <position position="87"/>
    </location>
</feature>
<name>H0X9S5_OTOGA</name>
<dbReference type="GO" id="GO:0006508">
    <property type="term" value="P:proteolysis"/>
    <property type="evidence" value="ECO:0007669"/>
    <property type="project" value="UniProtKB-KW"/>
</dbReference>
<dbReference type="InterPro" id="IPR012848">
    <property type="entry name" value="Aspartic_peptidase_N"/>
</dbReference>
<dbReference type="STRING" id="30611.ENSOGAP00000012336"/>
<feature type="disulfide bond" evidence="11">
    <location>
        <begin position="264"/>
        <end position="268"/>
    </location>
</feature>
<dbReference type="PRINTS" id="PR00792">
    <property type="entry name" value="PEPSIN"/>
</dbReference>
<dbReference type="Pfam" id="PF07966">
    <property type="entry name" value="A1_Propeptide"/>
    <property type="match status" value="1"/>
</dbReference>
<dbReference type="InterPro" id="IPR033121">
    <property type="entry name" value="PEPTIDASE_A1"/>
</dbReference>
<dbReference type="HOGENOM" id="CLU_013253_3_0_1"/>
<evidence type="ECO:0000256" key="10">
    <source>
        <dbReference type="PIRSR" id="PIRSR601461-1"/>
    </source>
</evidence>
<accession>H0X9S5</accession>
<feature type="active site" evidence="10">
    <location>
        <position position="273"/>
    </location>
</feature>
<dbReference type="GeneTree" id="ENSGT00940000153747"/>
<dbReference type="OMA" id="NESETWI"/>
<dbReference type="InterPro" id="IPR001969">
    <property type="entry name" value="Aspartic_peptidase_AS"/>
</dbReference>
<dbReference type="InParanoid" id="H0X9S5"/>
<evidence type="ECO:0000256" key="4">
    <source>
        <dbReference type="ARBA" id="ARBA00022670"/>
    </source>
</evidence>
<dbReference type="Gene3D" id="2.40.70.10">
    <property type="entry name" value="Acid Proteases"/>
    <property type="match status" value="2"/>
</dbReference>
<dbReference type="Gene3D" id="6.10.140.60">
    <property type="match status" value="1"/>
</dbReference>
<dbReference type="PROSITE" id="PS00141">
    <property type="entry name" value="ASP_PROTEASE"/>
    <property type="match status" value="2"/>
</dbReference>
<evidence type="ECO:0000259" key="14">
    <source>
        <dbReference type="PROSITE" id="PS51767"/>
    </source>
</evidence>
<organism evidence="15 16">
    <name type="scientific">Otolemur garnettii</name>
    <name type="common">Small-eared galago</name>
    <name type="synonym">Garnett's greater bushbaby</name>
    <dbReference type="NCBI Taxonomy" id="30611"/>
    <lineage>
        <taxon>Eukaryota</taxon>
        <taxon>Metazoa</taxon>
        <taxon>Chordata</taxon>
        <taxon>Craniata</taxon>
        <taxon>Vertebrata</taxon>
        <taxon>Euteleostomi</taxon>
        <taxon>Mammalia</taxon>
        <taxon>Eutheria</taxon>
        <taxon>Euarchontoglires</taxon>
        <taxon>Primates</taxon>
        <taxon>Strepsirrhini</taxon>
        <taxon>Lorisiformes</taxon>
        <taxon>Galagidae</taxon>
        <taxon>Otolemur</taxon>
    </lineage>
</organism>
<dbReference type="InterPro" id="IPR001461">
    <property type="entry name" value="Aspartic_peptidase_A1"/>
</dbReference>
<dbReference type="FunFam" id="2.40.70.10:FF:000004">
    <property type="entry name" value="Pepsin A"/>
    <property type="match status" value="1"/>
</dbReference>
<evidence type="ECO:0000313" key="16">
    <source>
        <dbReference type="Proteomes" id="UP000005225"/>
    </source>
</evidence>
<dbReference type="EMBL" id="AAQR03180341">
    <property type="status" value="NOT_ANNOTATED_CDS"/>
    <property type="molecule type" value="Genomic_DNA"/>
</dbReference>
<dbReference type="SUPFAM" id="SSF50630">
    <property type="entry name" value="Acid proteases"/>
    <property type="match status" value="1"/>
</dbReference>
<keyword evidence="16" id="KW-1185">Reference proteome</keyword>
<evidence type="ECO:0000256" key="5">
    <source>
        <dbReference type="ARBA" id="ARBA00022729"/>
    </source>
</evidence>
<evidence type="ECO:0000256" key="9">
    <source>
        <dbReference type="ARBA" id="ARBA00023157"/>
    </source>
</evidence>
<feature type="disulfide bond" evidence="11">
    <location>
        <begin position="100"/>
        <end position="105"/>
    </location>
</feature>
<dbReference type="PANTHER" id="PTHR47966">
    <property type="entry name" value="BETA-SITE APP-CLEAVING ENZYME, ISOFORM A-RELATED"/>
    <property type="match status" value="1"/>
</dbReference>
<evidence type="ECO:0000256" key="7">
    <source>
        <dbReference type="ARBA" id="ARBA00022801"/>
    </source>
</evidence>
<feature type="signal peptide" evidence="13">
    <location>
        <begin position="1"/>
        <end position="15"/>
    </location>
</feature>
<keyword evidence="4 12" id="KW-0645">Protease</keyword>
<dbReference type="PROSITE" id="PS51767">
    <property type="entry name" value="PEPTIDASE_A1"/>
    <property type="match status" value="1"/>
</dbReference>
<evidence type="ECO:0000256" key="2">
    <source>
        <dbReference type="ARBA" id="ARBA00007447"/>
    </source>
</evidence>
<dbReference type="FunFam" id="2.40.70.10:FF:000006">
    <property type="entry name" value="Cathepsin E"/>
    <property type="match status" value="1"/>
</dbReference>
<evidence type="ECO:0000256" key="6">
    <source>
        <dbReference type="ARBA" id="ARBA00022750"/>
    </source>
</evidence>
<dbReference type="AlphaFoldDB" id="H0X9S5"/>
<keyword evidence="8" id="KW-0865">Zymogen</keyword>
<keyword evidence="9 11" id="KW-1015">Disulfide bond</keyword>
<dbReference type="GO" id="GO:0005576">
    <property type="term" value="C:extracellular region"/>
    <property type="evidence" value="ECO:0007669"/>
    <property type="project" value="UniProtKB-SubCell"/>
</dbReference>
<reference evidence="16" key="1">
    <citation type="submission" date="2011-03" db="EMBL/GenBank/DDBJ databases">
        <title>Version 3 of the genome sequence of Otolemur garnettii (Bushbaby).</title>
        <authorList>
            <consortium name="The Broad Institute Genome Sequencing Platform"/>
            <person name="Di Palma F."/>
            <person name="Johnson J."/>
            <person name="Lander E.S."/>
            <person name="Lindblad-Toh K."/>
            <person name="Jaffe D.B."/>
            <person name="Gnerre S."/>
            <person name="MacCallum I."/>
            <person name="Przybylski D."/>
            <person name="Ribeiro F.J."/>
            <person name="Burton J.N."/>
            <person name="Walker B.J."/>
            <person name="Sharpe T."/>
            <person name="Hall G."/>
        </authorList>
    </citation>
    <scope>NUCLEOTIDE SEQUENCE [LARGE SCALE GENOMIC DNA]</scope>
</reference>
<evidence type="ECO:0000256" key="8">
    <source>
        <dbReference type="ARBA" id="ARBA00023145"/>
    </source>
</evidence>
<evidence type="ECO:0000256" key="11">
    <source>
        <dbReference type="PIRSR" id="PIRSR601461-2"/>
    </source>
</evidence>
<keyword evidence="6 12" id="KW-0064">Aspartyl protease</keyword>
<evidence type="ECO:0000256" key="1">
    <source>
        <dbReference type="ARBA" id="ARBA00004613"/>
    </source>
</evidence>
<dbReference type="eggNOG" id="KOG1339">
    <property type="taxonomic scope" value="Eukaryota"/>
</dbReference>
<proteinExistence type="inferred from homology"/>
<feature type="domain" description="Peptidase A1" evidence="14">
    <location>
        <begin position="69"/>
        <end position="382"/>
    </location>
</feature>
<dbReference type="PANTHER" id="PTHR47966:SF49">
    <property type="entry name" value="PEPSIN A-5"/>
    <property type="match status" value="1"/>
</dbReference>
<keyword evidence="5 13" id="KW-0732">Signal</keyword>
<comment type="similarity">
    <text evidence="2 12">Belongs to the peptidase A1 family.</text>
</comment>
<evidence type="ECO:0000256" key="3">
    <source>
        <dbReference type="ARBA" id="ARBA00022525"/>
    </source>
</evidence>
<feature type="chain" id="PRO_5012903910" description="Peptidase A1 domain-containing protein" evidence="13">
    <location>
        <begin position="16"/>
        <end position="385"/>
    </location>
</feature>
<comment type="subcellular location">
    <subcellularLocation>
        <location evidence="1">Secreted</location>
    </subcellularLocation>
</comment>
<dbReference type="Ensembl" id="ENSOGAT00000013774.2">
    <property type="protein sequence ID" value="ENSOGAP00000012336.2"/>
    <property type="gene ID" value="ENSOGAG00000013771.2"/>
</dbReference>
<reference evidence="15" key="3">
    <citation type="submission" date="2025-09" db="UniProtKB">
        <authorList>
            <consortium name="Ensembl"/>
        </authorList>
    </citation>
    <scope>IDENTIFICATION</scope>
</reference>
<sequence>MKWLVVLGLVALSECLVRVPLMKVKSMREKLEENGMLKEYLENQAKFLSNDQKKDMTSQSLRNYLDLAYVGLISIGTPPQTFKVMFDTGSADLWVPSFFCITSSCYKHRRFNHKNSSTLKLPPEPISIVKIRYGSGIVMGMLVNDTLKIRDLLNINQAFVLTTWEDQAFGYFVPFDGTLGLAYPDLAKAGGTPVFDNLWKKGLISQNLFAFYLTSKRKRGSMLMLGGVDHSYYHGELRWVPVTKQRFWQVALDSISVNGIVIACYEGCQAILDTGSSVVNGPFEGVLLIQNIIHAQPSLCDKYIIDCKTIAHLPDIVFVIGGVNYPIPARSYIRRVAFGSCVSTFSSFRDRMFSSNTWILGDVFLRLYFSVYDRANNRVGLATAI</sequence>
<reference evidence="15" key="2">
    <citation type="submission" date="2025-08" db="UniProtKB">
        <authorList>
            <consortium name="Ensembl"/>
        </authorList>
    </citation>
    <scope>IDENTIFICATION</scope>
</reference>
<keyword evidence="3" id="KW-0964">Secreted</keyword>
<keyword evidence="7 12" id="KW-0378">Hydrolase</keyword>
<evidence type="ECO:0000256" key="12">
    <source>
        <dbReference type="RuleBase" id="RU000454"/>
    </source>
</evidence>
<dbReference type="GO" id="GO:0004190">
    <property type="term" value="F:aspartic-type endopeptidase activity"/>
    <property type="evidence" value="ECO:0007669"/>
    <property type="project" value="UniProtKB-KW"/>
</dbReference>
<dbReference type="InterPro" id="IPR021109">
    <property type="entry name" value="Peptidase_aspartic_dom_sf"/>
</dbReference>
<dbReference type="Proteomes" id="UP000005225">
    <property type="component" value="Unassembled WGS sequence"/>
</dbReference>